<dbReference type="InterPro" id="IPR029033">
    <property type="entry name" value="His_PPase_superfam"/>
</dbReference>
<accession>A0A0M2STQ6</accession>
<dbReference type="InterPro" id="IPR050275">
    <property type="entry name" value="PGM_Phosphatase"/>
</dbReference>
<dbReference type="Gene3D" id="3.40.50.1240">
    <property type="entry name" value="Phosphoglycerate mutase-like"/>
    <property type="match status" value="1"/>
</dbReference>
<organism evidence="1 2">
    <name type="scientific">Mesobacillus campisalis</name>
    <dbReference type="NCBI Taxonomy" id="1408103"/>
    <lineage>
        <taxon>Bacteria</taxon>
        <taxon>Bacillati</taxon>
        <taxon>Bacillota</taxon>
        <taxon>Bacilli</taxon>
        <taxon>Bacillales</taxon>
        <taxon>Bacillaceae</taxon>
        <taxon>Mesobacillus</taxon>
    </lineage>
</organism>
<protein>
    <submittedName>
        <fullName evidence="1">Phosphoglycerate mutase</fullName>
    </submittedName>
</protein>
<dbReference type="Pfam" id="PF00300">
    <property type="entry name" value="His_Phos_1"/>
    <property type="match status" value="1"/>
</dbReference>
<dbReference type="InterPro" id="IPR013078">
    <property type="entry name" value="His_Pase_superF_clade-1"/>
</dbReference>
<reference evidence="1 2" key="1">
    <citation type="submission" date="2015-04" db="EMBL/GenBank/DDBJ databases">
        <title>Taxonomic description and genome sequence of Bacillus campisalis sp. nov., a novel member of the genus Bacillus isolated from solar saltern.</title>
        <authorList>
            <person name="Mathan Kumar R."/>
            <person name="Kaur G."/>
            <person name="Kumar A."/>
            <person name="Singh N.K."/>
            <person name="Kaur N."/>
            <person name="Kumar N."/>
            <person name="Mayilraj S."/>
        </authorList>
    </citation>
    <scope>NUCLEOTIDE SEQUENCE [LARGE SCALE GENOMIC DNA]</scope>
    <source>
        <strain evidence="1 2">SA2-6</strain>
    </source>
</reference>
<evidence type="ECO:0000313" key="2">
    <source>
        <dbReference type="Proteomes" id="UP000034166"/>
    </source>
</evidence>
<dbReference type="EMBL" id="LAYY01000018">
    <property type="protein sequence ID" value="KKK37091.1"/>
    <property type="molecule type" value="Genomic_DNA"/>
</dbReference>
<dbReference type="RefSeq" id="WP_046524798.1">
    <property type="nucleotide sequence ID" value="NZ_LAYY01000018.1"/>
</dbReference>
<dbReference type="SUPFAM" id="SSF53254">
    <property type="entry name" value="Phosphoglycerate mutase-like"/>
    <property type="match status" value="1"/>
</dbReference>
<dbReference type="CDD" id="cd07067">
    <property type="entry name" value="HP_PGM_like"/>
    <property type="match status" value="1"/>
</dbReference>
<dbReference type="PATRIC" id="fig|1408103.3.peg.3591"/>
<dbReference type="PANTHER" id="PTHR48100">
    <property type="entry name" value="BROAD-SPECIFICITY PHOSPHATASE YOR283W-RELATED"/>
    <property type="match status" value="1"/>
</dbReference>
<name>A0A0M2STQ6_9BACI</name>
<dbReference type="Proteomes" id="UP000034166">
    <property type="component" value="Unassembled WGS sequence"/>
</dbReference>
<proteinExistence type="predicted"/>
<dbReference type="PANTHER" id="PTHR48100:SF1">
    <property type="entry name" value="HISTIDINE PHOSPHATASE FAMILY PROTEIN-RELATED"/>
    <property type="match status" value="1"/>
</dbReference>
<sequence length="181" mass="20851">MKTIYLIRHCEAQGQPPEAQLTEKGREQADQLAEFFSEMKIDRILSSPFQRAVDSVKPLAKQLGIEVELDRRLEERTLSSNNLENWLDALRRTFDDQDLKLEGGESSREAASRIVAVVEEVLLSESRESIIVTHGNLLSLLLRNYNPDFGFDQWQRLSNPDVFMLKHNGNRVSVIRLWEKA</sequence>
<comment type="caution">
    <text evidence="1">The sequence shown here is derived from an EMBL/GenBank/DDBJ whole genome shotgun (WGS) entry which is preliminary data.</text>
</comment>
<dbReference type="AlphaFoldDB" id="A0A0M2STQ6"/>
<dbReference type="GO" id="GO:0005737">
    <property type="term" value="C:cytoplasm"/>
    <property type="evidence" value="ECO:0007669"/>
    <property type="project" value="TreeGrafter"/>
</dbReference>
<dbReference type="SMART" id="SM00855">
    <property type="entry name" value="PGAM"/>
    <property type="match status" value="1"/>
</dbReference>
<keyword evidence="2" id="KW-1185">Reference proteome</keyword>
<dbReference type="OrthoDB" id="512570at2"/>
<dbReference type="GO" id="GO:0016791">
    <property type="term" value="F:phosphatase activity"/>
    <property type="evidence" value="ECO:0007669"/>
    <property type="project" value="TreeGrafter"/>
</dbReference>
<gene>
    <name evidence="1" type="ORF">WQ57_16125</name>
</gene>
<evidence type="ECO:0000313" key="1">
    <source>
        <dbReference type="EMBL" id="KKK37091.1"/>
    </source>
</evidence>